<sequence length="118" mass="13017">MSTAFQIPAQIGLPSVMPNTQMTHSCSWQAGQTHQNIRPKGKAYYEYKLQRQLKRHSAAAAGVCQPMVGTERPRKASSNVNEHRNASEGSVNVFTVRLPMSGAEFINSRHSSMESSIV</sequence>
<comment type="caution">
    <text evidence="1">The sequence shown here is derived from an EMBL/GenBank/DDBJ whole genome shotgun (WGS) entry which is preliminary data.</text>
</comment>
<dbReference type="AlphaFoldDB" id="A0AAD4N4X6"/>
<dbReference type="Proteomes" id="UP001201812">
    <property type="component" value="Unassembled WGS sequence"/>
</dbReference>
<reference evidence="1" key="1">
    <citation type="submission" date="2022-01" db="EMBL/GenBank/DDBJ databases">
        <title>Genome Sequence Resource for Two Populations of Ditylenchus destructor, the Migratory Endoparasitic Phytonematode.</title>
        <authorList>
            <person name="Zhang H."/>
            <person name="Lin R."/>
            <person name="Xie B."/>
        </authorList>
    </citation>
    <scope>NUCLEOTIDE SEQUENCE</scope>
    <source>
        <strain evidence="1">BazhouSP</strain>
    </source>
</reference>
<gene>
    <name evidence="1" type="ORF">DdX_08335</name>
</gene>
<dbReference type="EMBL" id="JAKKPZ010000012">
    <property type="protein sequence ID" value="KAI1715056.1"/>
    <property type="molecule type" value="Genomic_DNA"/>
</dbReference>
<evidence type="ECO:0000313" key="1">
    <source>
        <dbReference type="EMBL" id="KAI1715056.1"/>
    </source>
</evidence>
<organism evidence="1 2">
    <name type="scientific">Ditylenchus destructor</name>
    <dbReference type="NCBI Taxonomy" id="166010"/>
    <lineage>
        <taxon>Eukaryota</taxon>
        <taxon>Metazoa</taxon>
        <taxon>Ecdysozoa</taxon>
        <taxon>Nematoda</taxon>
        <taxon>Chromadorea</taxon>
        <taxon>Rhabditida</taxon>
        <taxon>Tylenchina</taxon>
        <taxon>Tylenchomorpha</taxon>
        <taxon>Sphaerularioidea</taxon>
        <taxon>Anguinidae</taxon>
        <taxon>Anguininae</taxon>
        <taxon>Ditylenchus</taxon>
    </lineage>
</organism>
<evidence type="ECO:0000313" key="2">
    <source>
        <dbReference type="Proteomes" id="UP001201812"/>
    </source>
</evidence>
<proteinExistence type="predicted"/>
<accession>A0AAD4N4X6</accession>
<protein>
    <submittedName>
        <fullName evidence="1">Uncharacterized protein</fullName>
    </submittedName>
</protein>
<keyword evidence="2" id="KW-1185">Reference proteome</keyword>
<name>A0AAD4N4X6_9BILA</name>